<sequence length="1280" mass="142383">MQTAHRCRSSNSSPSSSDSDVTTNLTIGDYEFNGKSVFSKLWDKYSIEGQKKRIILGERLFRSAQHRASDPVRHGRQKRFEELSGVNWTYVLNKDEEAYVDLLKRLTMYVEYQCVNLLHGVPDKYFWEGRIPWGDMPEFASMKDNEGKKLAVMGQVTGMEMLPEPWIKTLTDAGVAYYWNTNTGWHQLSAKGSQRLKTMTIIAPGTKQTLLMSLLLAIALKGRVVTSFRSARTGRLVRRATLTSSASVVLRAKGGGGGGGGGGDRDPKPPKNVYAETILLPKTDFNQRANAIKREPELQGYWSSINLYSKLSKNAASRSAERFVLHDGPPYANGDLHIGHALNKLLKDFINRHQILKGKQVHYVPGWDCHGLPIELKVLQTMKSDERQALTPVTLRERAASFAREAVNRQSASFQRYGVIGDFDNPYLTLLPEYEAAQVRVFGEMYKNGYIYRGRKPVHWSPSSRTALAEAELEYPEGHVSKSIYVALDVVSPSEALGEYVAAPGYDEKLKVAIWTTTPWTIPANLAVAINPDLEYCIVAAHARVLDGKSRLLVGRELVDTLESKFELPEGEKLEVLATFPGSALVGTTYRHPLYERTSSVIAGGDYITTESGTGLVHTAPGHGQEDYLTGLKNGLELLSPVDDEGKFTVEAGSSTVVGDDFVGKSVLGEGNVAVIDALREAGALIRAEDYGHKYPYDWRTKKPTIFRATDQWFASVEGFREDALKAVDTVQWIPDVGKNRINSFIVSRGDWCISRQRSWGVPIPVFYDKETAGTRVLLDEDTLNHVQSIFAEHGSDAWWKMDVVDLLPEKYKGEADKWTKGTDTMDVWFDSGSSWAGVMQERAGKELGLSFPADIYLEGSDQHRGWFQSSLLTSVAANNGQAPFKAVLTHGFVLDEKGFKMSKSLGNVVNPLSIIEGGNNKKEEPAYGADVLRLWVASVDYAGDVRVGSNIIKQTFESYRKLRNTARYLVGNLADYDPSKDAILYEDLPSMDKWMLGTMSQVLNEVDDAYSNYQFSRVSNELLRFATADLSNFYLDVAKDRLYISAVNDPRRRSCQTVIHALLEGFAKAMAPILPHMAEDIWQNLPFKADGDDSSVFEDGYSKELMSYPAFDTEMWNLVRDVRSDVNQVLEVARQDKLVGASLDAAAYIYTSDENVRKVLDLLDGDESLVTPSVKTNGVDELRTALMISQVNIVDSAEQVTSSCDAAYIAKGELSGCLIGVTKAEGTKCGRCWFYDREVGNHDRYGEDLCQRCDEAIHSWEELSGSKFTTAVLEDAPIA</sequence>
<protein>
    <recommendedName>
        <fullName evidence="3">isoleucine--tRNA ligase</fullName>
        <ecNumber evidence="3">6.1.1.5</ecNumber>
    </recommendedName>
    <alternativeName>
        <fullName evidence="9">Isoleucyl-tRNA synthetase</fullName>
    </alternativeName>
</protein>
<dbReference type="Pfam" id="PF08264">
    <property type="entry name" value="Anticodon_1"/>
    <property type="match status" value="1"/>
</dbReference>
<feature type="domain" description="Aminoacyl-tRNA synthetase class Ia" evidence="13">
    <location>
        <begin position="300"/>
        <end position="948"/>
    </location>
</feature>
<dbReference type="Proteomes" id="UP001530377">
    <property type="component" value="Unassembled WGS sequence"/>
</dbReference>
<evidence type="ECO:0000256" key="1">
    <source>
        <dbReference type="ARBA" id="ARBA00004173"/>
    </source>
</evidence>
<dbReference type="HAMAP" id="MF_02002">
    <property type="entry name" value="Ile_tRNA_synth_type1"/>
    <property type="match status" value="1"/>
</dbReference>
<dbReference type="FunFam" id="1.10.730.20:FF:000001">
    <property type="entry name" value="Isoleucine--tRNA ligase"/>
    <property type="match status" value="1"/>
</dbReference>
<evidence type="ECO:0000256" key="7">
    <source>
        <dbReference type="ARBA" id="ARBA00022917"/>
    </source>
</evidence>
<proteinExistence type="inferred from homology"/>
<dbReference type="NCBIfam" id="TIGR00392">
    <property type="entry name" value="ileS"/>
    <property type="match status" value="1"/>
</dbReference>
<feature type="region of interest" description="Disordered" evidence="12">
    <location>
        <begin position="1"/>
        <end position="21"/>
    </location>
</feature>
<comment type="subcellular location">
    <subcellularLocation>
        <location evidence="1">Mitochondrion</location>
    </subcellularLocation>
</comment>
<dbReference type="FunFam" id="3.40.50.620:FF:000111">
    <property type="entry name" value="Mitochondrial isoleucyl-tRNA synthetase"/>
    <property type="match status" value="1"/>
</dbReference>
<dbReference type="SUPFAM" id="SSF52374">
    <property type="entry name" value="Nucleotidylyl transferase"/>
    <property type="match status" value="1"/>
</dbReference>
<evidence type="ECO:0000256" key="8">
    <source>
        <dbReference type="ARBA" id="ARBA00023146"/>
    </source>
</evidence>
<dbReference type="InterPro" id="IPR002301">
    <property type="entry name" value="Ile-tRNA-ligase"/>
</dbReference>
<feature type="compositionally biased region" description="Gly residues" evidence="12">
    <location>
        <begin position="253"/>
        <end position="262"/>
    </location>
</feature>
<keyword evidence="8 11" id="KW-0030">Aminoacyl-tRNA synthetase</keyword>
<evidence type="ECO:0000256" key="12">
    <source>
        <dbReference type="SAM" id="MobiDB-lite"/>
    </source>
</evidence>
<dbReference type="InterPro" id="IPR009080">
    <property type="entry name" value="tRNAsynth_Ia_anticodon-bd"/>
</dbReference>
<dbReference type="InterPro" id="IPR013155">
    <property type="entry name" value="M/V/L/I-tRNA-synth_anticd-bd"/>
</dbReference>
<dbReference type="SUPFAM" id="SSF47323">
    <property type="entry name" value="Anticodon-binding domain of a subclass of class I aminoacyl-tRNA synthetases"/>
    <property type="match status" value="1"/>
</dbReference>
<dbReference type="PANTHER" id="PTHR42765:SF1">
    <property type="entry name" value="ISOLEUCINE--TRNA LIGASE, MITOCHONDRIAL"/>
    <property type="match status" value="1"/>
</dbReference>
<comment type="catalytic activity">
    <reaction evidence="10">
        <text>tRNA(Ile) + L-isoleucine + ATP = L-isoleucyl-tRNA(Ile) + AMP + diphosphate</text>
        <dbReference type="Rhea" id="RHEA:11060"/>
        <dbReference type="Rhea" id="RHEA-COMP:9666"/>
        <dbReference type="Rhea" id="RHEA-COMP:9695"/>
        <dbReference type="ChEBI" id="CHEBI:30616"/>
        <dbReference type="ChEBI" id="CHEBI:33019"/>
        <dbReference type="ChEBI" id="CHEBI:58045"/>
        <dbReference type="ChEBI" id="CHEBI:78442"/>
        <dbReference type="ChEBI" id="CHEBI:78528"/>
        <dbReference type="ChEBI" id="CHEBI:456215"/>
        <dbReference type="EC" id="6.1.1.5"/>
    </reaction>
</comment>
<evidence type="ECO:0000256" key="11">
    <source>
        <dbReference type="RuleBase" id="RU363035"/>
    </source>
</evidence>
<dbReference type="PRINTS" id="PR00984">
    <property type="entry name" value="TRNASYNTHILE"/>
</dbReference>
<dbReference type="SUPFAM" id="SSF50677">
    <property type="entry name" value="ValRS/IleRS/LeuRS editing domain"/>
    <property type="match status" value="1"/>
</dbReference>
<dbReference type="Gene3D" id="3.40.50.620">
    <property type="entry name" value="HUPs"/>
    <property type="match status" value="2"/>
</dbReference>
<dbReference type="InterPro" id="IPR001412">
    <property type="entry name" value="aa-tRNA-synth_I_CS"/>
</dbReference>
<comment type="caution">
    <text evidence="15">The sequence shown here is derived from an EMBL/GenBank/DDBJ whole genome shotgun (WGS) entry which is preliminary data.</text>
</comment>
<dbReference type="InterPro" id="IPR009008">
    <property type="entry name" value="Val/Leu/Ile-tRNA-synth_edit"/>
</dbReference>
<feature type="compositionally biased region" description="Low complexity" evidence="12">
    <location>
        <begin position="9"/>
        <end position="20"/>
    </location>
</feature>
<dbReference type="GO" id="GO:0004822">
    <property type="term" value="F:isoleucine-tRNA ligase activity"/>
    <property type="evidence" value="ECO:0007669"/>
    <property type="project" value="UniProtKB-EC"/>
</dbReference>
<feature type="domain" description="Methionyl/Valyl/Leucyl/Isoleucyl-tRNA synthetase anticodon-binding" evidence="14">
    <location>
        <begin position="993"/>
        <end position="1148"/>
    </location>
</feature>
<dbReference type="PANTHER" id="PTHR42765">
    <property type="entry name" value="SOLEUCYL-TRNA SYNTHETASE"/>
    <property type="match status" value="1"/>
</dbReference>
<evidence type="ECO:0000256" key="5">
    <source>
        <dbReference type="ARBA" id="ARBA00022741"/>
    </source>
</evidence>
<organism evidence="15 16">
    <name type="scientific">Cyclostephanos tholiformis</name>
    <dbReference type="NCBI Taxonomy" id="382380"/>
    <lineage>
        <taxon>Eukaryota</taxon>
        <taxon>Sar</taxon>
        <taxon>Stramenopiles</taxon>
        <taxon>Ochrophyta</taxon>
        <taxon>Bacillariophyta</taxon>
        <taxon>Coscinodiscophyceae</taxon>
        <taxon>Thalassiosirophycidae</taxon>
        <taxon>Stephanodiscales</taxon>
        <taxon>Stephanodiscaceae</taxon>
        <taxon>Cyclostephanos</taxon>
    </lineage>
</organism>
<evidence type="ECO:0000256" key="6">
    <source>
        <dbReference type="ARBA" id="ARBA00022840"/>
    </source>
</evidence>
<accession>A0ABD3RCI1</accession>
<dbReference type="InterPro" id="IPR050081">
    <property type="entry name" value="Ile-tRNA_ligase"/>
</dbReference>
<dbReference type="Pfam" id="PF00133">
    <property type="entry name" value="tRNA-synt_1"/>
    <property type="match status" value="1"/>
</dbReference>
<keyword evidence="16" id="KW-1185">Reference proteome</keyword>
<dbReference type="EMBL" id="JALLPB020000354">
    <property type="protein sequence ID" value="KAL3810082.1"/>
    <property type="molecule type" value="Genomic_DNA"/>
</dbReference>
<dbReference type="InterPro" id="IPR002300">
    <property type="entry name" value="aa-tRNA-synth_Ia"/>
</dbReference>
<dbReference type="Gene3D" id="1.10.10.830">
    <property type="entry name" value="Ile-tRNA synthetase CP2 domain-like"/>
    <property type="match status" value="1"/>
</dbReference>
<dbReference type="Gene3D" id="1.10.730.20">
    <property type="match status" value="1"/>
</dbReference>
<gene>
    <name evidence="15" type="ORF">ACHAXA_011815</name>
</gene>
<evidence type="ECO:0000256" key="2">
    <source>
        <dbReference type="ARBA" id="ARBA00005594"/>
    </source>
</evidence>
<evidence type="ECO:0000256" key="9">
    <source>
        <dbReference type="ARBA" id="ARBA00032665"/>
    </source>
</evidence>
<evidence type="ECO:0000313" key="16">
    <source>
        <dbReference type="Proteomes" id="UP001530377"/>
    </source>
</evidence>
<comment type="similarity">
    <text evidence="2 11">Belongs to the class-I aminoacyl-tRNA synthetase family.</text>
</comment>
<dbReference type="PROSITE" id="PS00178">
    <property type="entry name" value="AA_TRNA_LIGASE_I"/>
    <property type="match status" value="1"/>
</dbReference>
<dbReference type="Gene3D" id="3.90.740.10">
    <property type="entry name" value="Valyl/Leucyl/Isoleucyl-tRNA synthetase, editing domain"/>
    <property type="match status" value="1"/>
</dbReference>
<evidence type="ECO:0000256" key="10">
    <source>
        <dbReference type="ARBA" id="ARBA00048359"/>
    </source>
</evidence>
<evidence type="ECO:0000256" key="4">
    <source>
        <dbReference type="ARBA" id="ARBA00022598"/>
    </source>
</evidence>
<dbReference type="GO" id="GO:0006412">
    <property type="term" value="P:translation"/>
    <property type="evidence" value="ECO:0007669"/>
    <property type="project" value="UniProtKB-KW"/>
</dbReference>
<evidence type="ECO:0000259" key="14">
    <source>
        <dbReference type="Pfam" id="PF08264"/>
    </source>
</evidence>
<dbReference type="InterPro" id="IPR033708">
    <property type="entry name" value="Anticodon_Ile_BEm"/>
</dbReference>
<evidence type="ECO:0000256" key="3">
    <source>
        <dbReference type="ARBA" id="ARBA00013165"/>
    </source>
</evidence>
<reference evidence="15 16" key="1">
    <citation type="submission" date="2024-10" db="EMBL/GenBank/DDBJ databases">
        <title>Updated reference genomes for cyclostephanoid diatoms.</title>
        <authorList>
            <person name="Roberts W.R."/>
            <person name="Alverson A.J."/>
        </authorList>
    </citation>
    <scope>NUCLEOTIDE SEQUENCE [LARGE SCALE GENOMIC DNA]</scope>
    <source>
        <strain evidence="15 16">AJA228-03</strain>
    </source>
</reference>
<keyword evidence="6 11" id="KW-0067">ATP-binding</keyword>
<dbReference type="AlphaFoldDB" id="A0ABD3RCI1"/>
<keyword evidence="7 11" id="KW-0648">Protein biosynthesis</keyword>
<keyword evidence="5 11" id="KW-0547">Nucleotide-binding</keyword>
<dbReference type="EC" id="6.1.1.5" evidence="3"/>
<dbReference type="InterPro" id="IPR023585">
    <property type="entry name" value="Ile-tRNA-ligase_type1"/>
</dbReference>
<dbReference type="CDD" id="cd07960">
    <property type="entry name" value="Anticodon_Ia_Ile_BEm"/>
    <property type="match status" value="1"/>
</dbReference>
<feature type="region of interest" description="Disordered" evidence="12">
    <location>
        <begin position="251"/>
        <end position="270"/>
    </location>
</feature>
<name>A0ABD3RCI1_9STRA</name>
<evidence type="ECO:0000313" key="15">
    <source>
        <dbReference type="EMBL" id="KAL3810082.1"/>
    </source>
</evidence>
<evidence type="ECO:0000259" key="13">
    <source>
        <dbReference type="Pfam" id="PF00133"/>
    </source>
</evidence>
<dbReference type="InterPro" id="IPR014729">
    <property type="entry name" value="Rossmann-like_a/b/a_fold"/>
</dbReference>
<dbReference type="GO" id="GO:0005739">
    <property type="term" value="C:mitochondrion"/>
    <property type="evidence" value="ECO:0007669"/>
    <property type="project" value="UniProtKB-SubCell"/>
</dbReference>
<dbReference type="GO" id="GO:0005524">
    <property type="term" value="F:ATP binding"/>
    <property type="evidence" value="ECO:0007669"/>
    <property type="project" value="UniProtKB-KW"/>
</dbReference>
<keyword evidence="4 11" id="KW-0436">Ligase</keyword>